<dbReference type="EMBL" id="BTRK01000005">
    <property type="protein sequence ID" value="GMR52708.1"/>
    <property type="molecule type" value="Genomic_DNA"/>
</dbReference>
<name>A0AAN5I581_9BILA</name>
<dbReference type="Proteomes" id="UP001328107">
    <property type="component" value="Unassembled WGS sequence"/>
</dbReference>
<gene>
    <name evidence="1" type="ORF">PMAYCL1PPCAC_22903</name>
</gene>
<evidence type="ECO:0000313" key="2">
    <source>
        <dbReference type="Proteomes" id="UP001328107"/>
    </source>
</evidence>
<feature type="non-terminal residue" evidence="1">
    <location>
        <position position="1"/>
    </location>
</feature>
<proteinExistence type="predicted"/>
<reference evidence="2" key="1">
    <citation type="submission" date="2022-10" db="EMBL/GenBank/DDBJ databases">
        <title>Genome assembly of Pristionchus species.</title>
        <authorList>
            <person name="Yoshida K."/>
            <person name="Sommer R.J."/>
        </authorList>
    </citation>
    <scope>NUCLEOTIDE SEQUENCE [LARGE SCALE GENOMIC DNA]</scope>
    <source>
        <strain evidence="2">RS5460</strain>
    </source>
</reference>
<sequence>SHTLSVSSGCAIVYARNVWKNLSGPSSYMTITKQIEILRSSVMKTATEGRNISSTSRIRAYRMIRVKTALCMQIHVRMRIFLLISVLDSTFGSGFS</sequence>
<dbReference type="AlphaFoldDB" id="A0AAN5I581"/>
<evidence type="ECO:0000313" key="1">
    <source>
        <dbReference type="EMBL" id="GMR52708.1"/>
    </source>
</evidence>
<accession>A0AAN5I581</accession>
<protein>
    <submittedName>
        <fullName evidence="1">Uncharacterized protein</fullName>
    </submittedName>
</protein>
<comment type="caution">
    <text evidence="1">The sequence shown here is derived from an EMBL/GenBank/DDBJ whole genome shotgun (WGS) entry which is preliminary data.</text>
</comment>
<keyword evidence="2" id="KW-1185">Reference proteome</keyword>
<organism evidence="1 2">
    <name type="scientific">Pristionchus mayeri</name>
    <dbReference type="NCBI Taxonomy" id="1317129"/>
    <lineage>
        <taxon>Eukaryota</taxon>
        <taxon>Metazoa</taxon>
        <taxon>Ecdysozoa</taxon>
        <taxon>Nematoda</taxon>
        <taxon>Chromadorea</taxon>
        <taxon>Rhabditida</taxon>
        <taxon>Rhabditina</taxon>
        <taxon>Diplogasteromorpha</taxon>
        <taxon>Diplogasteroidea</taxon>
        <taxon>Neodiplogasteridae</taxon>
        <taxon>Pristionchus</taxon>
    </lineage>
</organism>
<feature type="non-terminal residue" evidence="1">
    <location>
        <position position="96"/>
    </location>
</feature>